<keyword evidence="1" id="KW-0175">Coiled coil</keyword>
<feature type="compositionally biased region" description="Acidic residues" evidence="2">
    <location>
        <begin position="350"/>
        <end position="364"/>
    </location>
</feature>
<feature type="compositionally biased region" description="Basic and acidic residues" evidence="2">
    <location>
        <begin position="199"/>
        <end position="247"/>
    </location>
</feature>
<keyword evidence="5" id="KW-1185">Reference proteome</keyword>
<feature type="compositionally biased region" description="Basic residues" evidence="2">
    <location>
        <begin position="30"/>
        <end position="44"/>
    </location>
</feature>
<feature type="compositionally biased region" description="Basic and acidic residues" evidence="2">
    <location>
        <begin position="147"/>
        <end position="157"/>
    </location>
</feature>
<sequence length="1355" mass="155010">MSDKVASEKLEADEQNPVDNVTGEESAIRPVKKAKKKGKGKKRRESVESRGEDDEGEISLKRKGRKKVLSKENVSSDVQQKVEAEGDDKKLEASVTVDEGLKETVIEIQAGENQPDELEEVVVKKESAFIEGDNKAQEAGDSAEASGEEKNDEKKDSEEESKDVESPTVRRRATLSDLRSESIDKQDGEKAGTIEAASEDLKPVKEEESIEVKIEVEPDDKQNNKDEKGKETEEDPNTVKKLEEKPVEAAAETADSVEHVAVPIEGNTEEEKKEVKFENVEGGDGEVRTDHAKEEEAEARQEQTMPLISETVVTNETETSEDYSKYQLDDELPWAIYRSMDTPPQKNPIEEDDDWPASEDDEDYAPPKNEDLYDLDMLMGTLDGGESELETTASPPPLILPEEKHAKQRRIDELKQGLANEPIELYDEEFEKRMEDEVLMIGNISLEMVQEEERRLRDEHIAYQQQQAKTQRERQEDILEREAKARKEVMRVVREKRKRLQQREDLLMQQDRLIQNRIHRAFRQAEEQLLKALTARKGEVKAMYGDLMLADGQYGGSKGRRWKVDWNRTPQPIQIKLKCLRGVKDKLPAGRYVLMVSLYDRLGGHVLKWSNLKGQQWGGATLPLQHDGEFFNIEIKIDQSVFTVCPSRPDVRPGMILVFELFILRGSVTATDRVVGWGCFPISDGEFNIIDGKYKAPFLRGDMDPTIDKHETIEELMADDLENWLCNLYFEIVKLPRYMAGQKEYEVELQFTSGILSYPSRTNIDEENIDGEEPIYGSRMDLKSSPSSTRRGSRISMMGSSFFGSTVAIDAAVEEKEGMGSTQKLQVEVPDVRRTSLAVPEPILRQRRSSAVSQRRTSRPVTMHMSRKAVEIDASSDGSGTDYSDDEVLMLKKDDGFRPVKGQPGMYYKKHLNNPVDVHAKKMFTMLPKTPLMTRKKKKKKLTHLEELEEHTFTVQPPWSNKGRIPHYGREKMQYVGRQLMAELGLSQWRSREFWAMLLLIAFTWWVRLYAHYGAQWVFLQALFIPVNKYEFLAYTVNLNYQNTLLNTVEEISIVVIGPFFNIILFCLLILFCWGIQRLFGTFPNIFSRFIMAFGINALLDPIWILIVDSALMRFLNVGGDVPIGDAFKLYWHFFRFDGNGTVGIVLTIFLYVVTLFTASCVVYMYFLRLHNNGRLMDVYHRLHAREDEFFIPYDLEISNVELNYVCKKSEQWRGEEGERRKTAVYDYIWEEEKIDESDMGASDKKKTGHREITSHVSIHTIHLDGLRELYRHFLRLPDGAIVEVFGEMGVVGMDESIKQALIKGTTYQSMDNARASRASLRARSRAGSVISESSFRRPSVMLEVPKTARSPSPV</sequence>
<comment type="caution">
    <text evidence="4">The sequence shown here is derived from an EMBL/GenBank/DDBJ whole genome shotgun (WGS) entry which is preliminary data.</text>
</comment>
<evidence type="ECO:0000313" key="5">
    <source>
        <dbReference type="Proteomes" id="UP001159428"/>
    </source>
</evidence>
<evidence type="ECO:0000256" key="1">
    <source>
        <dbReference type="SAM" id="Coils"/>
    </source>
</evidence>
<feature type="compositionally biased region" description="Basic and acidic residues" evidence="2">
    <location>
        <begin position="178"/>
        <end position="192"/>
    </location>
</feature>
<name>A0AAU9XR61_9CNID</name>
<dbReference type="InterPro" id="IPR031390">
    <property type="entry name" value="OFCC1"/>
</dbReference>
<dbReference type="EMBL" id="CALNXJ010000060">
    <property type="protein sequence ID" value="CAH3156195.1"/>
    <property type="molecule type" value="Genomic_DNA"/>
</dbReference>
<feature type="coiled-coil region" evidence="1">
    <location>
        <begin position="446"/>
        <end position="510"/>
    </location>
</feature>
<feature type="transmembrane region" description="Helical" evidence="3">
    <location>
        <begin position="1018"/>
        <end position="1037"/>
    </location>
</feature>
<proteinExistence type="predicted"/>
<keyword evidence="3" id="KW-0472">Membrane</keyword>
<feature type="compositionally biased region" description="Basic and acidic residues" evidence="2">
    <location>
        <begin position="80"/>
        <end position="92"/>
    </location>
</feature>
<evidence type="ECO:0000256" key="2">
    <source>
        <dbReference type="SAM" id="MobiDB-lite"/>
    </source>
</evidence>
<evidence type="ECO:0000256" key="3">
    <source>
        <dbReference type="SAM" id="Phobius"/>
    </source>
</evidence>
<keyword evidence="3" id="KW-0812">Transmembrane</keyword>
<feature type="region of interest" description="Disordered" evidence="2">
    <location>
        <begin position="774"/>
        <end position="795"/>
    </location>
</feature>
<feature type="transmembrane region" description="Helical" evidence="3">
    <location>
        <begin position="1086"/>
        <end position="1107"/>
    </location>
</feature>
<keyword evidence="3" id="KW-1133">Transmembrane helix</keyword>
<gene>
    <name evidence="4" type="ORF">PMEA_00029363</name>
</gene>
<accession>A0AAU9XR61</accession>
<organism evidence="4 5">
    <name type="scientific">Pocillopora meandrina</name>
    <dbReference type="NCBI Taxonomy" id="46732"/>
    <lineage>
        <taxon>Eukaryota</taxon>
        <taxon>Metazoa</taxon>
        <taxon>Cnidaria</taxon>
        <taxon>Anthozoa</taxon>
        <taxon>Hexacorallia</taxon>
        <taxon>Scleractinia</taxon>
        <taxon>Astrocoeniina</taxon>
        <taxon>Pocilloporidae</taxon>
        <taxon>Pocillopora</taxon>
    </lineage>
</organism>
<dbReference type="PANTHER" id="PTHR33862">
    <property type="entry name" value="OROFACIAL CLEFT 1 CANDIDATE GENE 1 PROTEIN"/>
    <property type="match status" value="1"/>
</dbReference>
<evidence type="ECO:0000313" key="4">
    <source>
        <dbReference type="EMBL" id="CAH3156195.1"/>
    </source>
</evidence>
<feature type="region of interest" description="Disordered" evidence="2">
    <location>
        <begin position="1"/>
        <end position="370"/>
    </location>
</feature>
<dbReference type="Proteomes" id="UP001159428">
    <property type="component" value="Unassembled WGS sequence"/>
</dbReference>
<reference evidence="4 5" key="1">
    <citation type="submission" date="2022-05" db="EMBL/GenBank/DDBJ databases">
        <authorList>
            <consortium name="Genoscope - CEA"/>
            <person name="William W."/>
        </authorList>
    </citation>
    <scope>NUCLEOTIDE SEQUENCE [LARGE SCALE GENOMIC DNA]</scope>
</reference>
<feature type="transmembrane region" description="Helical" evidence="3">
    <location>
        <begin position="994"/>
        <end position="1011"/>
    </location>
</feature>
<dbReference type="PANTHER" id="PTHR33862:SF3">
    <property type="entry name" value="OROFACIAL CLEFT 1 CANDIDATE GENE 1 PROTEIN"/>
    <property type="match status" value="1"/>
</dbReference>
<feature type="transmembrane region" description="Helical" evidence="3">
    <location>
        <begin position="1052"/>
        <end position="1074"/>
    </location>
</feature>
<feature type="compositionally biased region" description="Basic and acidic residues" evidence="2">
    <location>
        <begin position="121"/>
        <end position="138"/>
    </location>
</feature>
<feature type="transmembrane region" description="Helical" evidence="3">
    <location>
        <begin position="1143"/>
        <end position="1167"/>
    </location>
</feature>
<feature type="compositionally biased region" description="Basic and acidic residues" evidence="2">
    <location>
        <begin position="269"/>
        <end position="301"/>
    </location>
</feature>
<protein>
    <submittedName>
        <fullName evidence="4">Uncharacterized protein</fullName>
    </submittedName>
</protein>
<feature type="compositionally biased region" description="Basic and acidic residues" evidence="2">
    <location>
        <begin position="1"/>
        <end position="12"/>
    </location>
</feature>